<evidence type="ECO:0000313" key="1">
    <source>
        <dbReference type="EMBL" id="JAH61878.1"/>
    </source>
</evidence>
<accession>A0A0E9UA96</accession>
<dbReference type="EMBL" id="GBXM01046699">
    <property type="protein sequence ID" value="JAH61878.1"/>
    <property type="molecule type" value="Transcribed_RNA"/>
</dbReference>
<organism evidence="1">
    <name type="scientific">Anguilla anguilla</name>
    <name type="common">European freshwater eel</name>
    <name type="synonym">Muraena anguilla</name>
    <dbReference type="NCBI Taxonomy" id="7936"/>
    <lineage>
        <taxon>Eukaryota</taxon>
        <taxon>Metazoa</taxon>
        <taxon>Chordata</taxon>
        <taxon>Craniata</taxon>
        <taxon>Vertebrata</taxon>
        <taxon>Euteleostomi</taxon>
        <taxon>Actinopterygii</taxon>
        <taxon>Neopterygii</taxon>
        <taxon>Teleostei</taxon>
        <taxon>Anguilliformes</taxon>
        <taxon>Anguillidae</taxon>
        <taxon>Anguilla</taxon>
    </lineage>
</organism>
<proteinExistence type="predicted"/>
<name>A0A0E9UA96_ANGAN</name>
<reference evidence="1" key="1">
    <citation type="submission" date="2014-11" db="EMBL/GenBank/DDBJ databases">
        <authorList>
            <person name="Amaro Gonzalez C."/>
        </authorList>
    </citation>
    <scope>NUCLEOTIDE SEQUENCE</scope>
</reference>
<reference evidence="1" key="2">
    <citation type="journal article" date="2015" name="Fish Shellfish Immunol.">
        <title>Early steps in the European eel (Anguilla anguilla)-Vibrio vulnificus interaction in the gills: Role of the RtxA13 toxin.</title>
        <authorList>
            <person name="Callol A."/>
            <person name="Pajuelo D."/>
            <person name="Ebbesson L."/>
            <person name="Teles M."/>
            <person name="MacKenzie S."/>
            <person name="Amaro C."/>
        </authorList>
    </citation>
    <scope>NUCLEOTIDE SEQUENCE</scope>
</reference>
<protein>
    <submittedName>
        <fullName evidence="1">Uncharacterized protein</fullName>
    </submittedName>
</protein>
<sequence length="12" mass="1445">MSHSQVCQKRIQ</sequence>